<feature type="domain" description="Inositolphosphotransferase Aur1/Ipt1" evidence="6">
    <location>
        <begin position="119"/>
        <end position="288"/>
    </location>
</feature>
<dbReference type="InterPro" id="IPR052185">
    <property type="entry name" value="IPC_Synthase-Related"/>
</dbReference>
<dbReference type="PANTHER" id="PTHR31310:SF7">
    <property type="entry name" value="PA-PHOSPHATASE RELATED-FAMILY PROTEIN DDB_G0268928"/>
    <property type="match status" value="1"/>
</dbReference>
<proteinExistence type="predicted"/>
<evidence type="ECO:0000256" key="1">
    <source>
        <dbReference type="ARBA" id="ARBA00004141"/>
    </source>
</evidence>
<dbReference type="AlphaFoldDB" id="A0A2H9VV77"/>
<dbReference type="RefSeq" id="WP_100340915.1">
    <property type="nucleotide sequence ID" value="NZ_PGFJ01000001.1"/>
</dbReference>
<feature type="transmembrane region" description="Helical" evidence="5">
    <location>
        <begin position="41"/>
        <end position="73"/>
    </location>
</feature>
<keyword evidence="2 5" id="KW-0812">Transmembrane</keyword>
<evidence type="ECO:0000256" key="3">
    <source>
        <dbReference type="ARBA" id="ARBA00022989"/>
    </source>
</evidence>
<dbReference type="Pfam" id="PF14378">
    <property type="entry name" value="PAP2_3"/>
    <property type="match status" value="1"/>
</dbReference>
<keyword evidence="3 5" id="KW-1133">Transmembrane helix</keyword>
<sequence>MNGAVDQSLAVNTRSILTVSLLSIAYLLLSAWVVGFKTDQLVLVGIFNVCFYAADITRKFILGFSVFIVYWILFDYMKAVPNYTISHVHLADLYNFEKQLFGIKYNNQLLTPNEYWKLNSKTILDIIGGLFYLCWIPVPLGFGAYLFFKNRGQFLRFAMTFFLVNLLGFVVYYSFPAAPPWYIQEHGFVFYPNTPGSTGGLARFDNYFHINLFHSIYQKGSNVFAAMPSLHSAYPIIVLYYGLKNKLGAANIILATVMIGIWLTAIYTSHHYVLDVLAGITCAIIGIILFNLILKQINPFKRFVDKYEAAIQ</sequence>
<dbReference type="CDD" id="cd03386">
    <property type="entry name" value="PAP2_Aur1_like"/>
    <property type="match status" value="1"/>
</dbReference>
<feature type="transmembrane region" description="Helical" evidence="5">
    <location>
        <begin position="223"/>
        <end position="243"/>
    </location>
</feature>
<reference evidence="7 8" key="1">
    <citation type="submission" date="2017-11" db="EMBL/GenBank/DDBJ databases">
        <title>Genomic Encyclopedia of Archaeal and Bacterial Type Strains, Phase II (KMG-II): From Individual Species to Whole Genera.</title>
        <authorList>
            <person name="Goeker M."/>
        </authorList>
    </citation>
    <scope>NUCLEOTIDE SEQUENCE [LARGE SCALE GENOMIC DNA]</scope>
    <source>
        <strain evidence="7 8">DSM 28175</strain>
    </source>
</reference>
<feature type="transmembrane region" description="Helical" evidence="5">
    <location>
        <begin position="276"/>
        <end position="294"/>
    </location>
</feature>
<feature type="transmembrane region" description="Helical" evidence="5">
    <location>
        <begin position="250"/>
        <end position="270"/>
    </location>
</feature>
<comment type="subcellular location">
    <subcellularLocation>
        <location evidence="1">Membrane</location>
        <topology evidence="1">Multi-pass membrane protein</topology>
    </subcellularLocation>
</comment>
<dbReference type="Proteomes" id="UP000242687">
    <property type="component" value="Unassembled WGS sequence"/>
</dbReference>
<gene>
    <name evidence="7" type="ORF">CLV57_1755</name>
</gene>
<accession>A0A2H9VV77</accession>
<protein>
    <submittedName>
        <fullName evidence="7">PAP2 superfamily protein</fullName>
    </submittedName>
</protein>
<dbReference type="Gene3D" id="1.20.144.10">
    <property type="entry name" value="Phosphatidic acid phosphatase type 2/haloperoxidase"/>
    <property type="match status" value="1"/>
</dbReference>
<feature type="transmembrane region" description="Helical" evidence="5">
    <location>
        <begin position="15"/>
        <end position="34"/>
    </location>
</feature>
<keyword evidence="8" id="KW-1185">Reference proteome</keyword>
<evidence type="ECO:0000256" key="5">
    <source>
        <dbReference type="SAM" id="Phobius"/>
    </source>
</evidence>
<dbReference type="OrthoDB" id="629685at2"/>
<dbReference type="PANTHER" id="PTHR31310">
    <property type="match status" value="1"/>
</dbReference>
<dbReference type="EMBL" id="PGFJ01000001">
    <property type="protein sequence ID" value="PJJ84734.1"/>
    <property type="molecule type" value="Genomic_DNA"/>
</dbReference>
<name>A0A2H9VV77_9SPHI</name>
<feature type="transmembrane region" description="Helical" evidence="5">
    <location>
        <begin position="154"/>
        <end position="175"/>
    </location>
</feature>
<comment type="caution">
    <text evidence="7">The sequence shown here is derived from an EMBL/GenBank/DDBJ whole genome shotgun (WGS) entry which is preliminary data.</text>
</comment>
<dbReference type="InterPro" id="IPR026841">
    <property type="entry name" value="Aur1/Ipt1"/>
</dbReference>
<evidence type="ECO:0000313" key="7">
    <source>
        <dbReference type="EMBL" id="PJJ84734.1"/>
    </source>
</evidence>
<evidence type="ECO:0000256" key="4">
    <source>
        <dbReference type="ARBA" id="ARBA00023136"/>
    </source>
</evidence>
<organism evidence="7 8">
    <name type="scientific">Mucilaginibacter auburnensis</name>
    <dbReference type="NCBI Taxonomy" id="1457233"/>
    <lineage>
        <taxon>Bacteria</taxon>
        <taxon>Pseudomonadati</taxon>
        <taxon>Bacteroidota</taxon>
        <taxon>Sphingobacteriia</taxon>
        <taxon>Sphingobacteriales</taxon>
        <taxon>Sphingobacteriaceae</taxon>
        <taxon>Mucilaginibacter</taxon>
    </lineage>
</organism>
<dbReference type="GO" id="GO:0016020">
    <property type="term" value="C:membrane"/>
    <property type="evidence" value="ECO:0007669"/>
    <property type="project" value="UniProtKB-SubCell"/>
</dbReference>
<evidence type="ECO:0000259" key="6">
    <source>
        <dbReference type="Pfam" id="PF14378"/>
    </source>
</evidence>
<feature type="transmembrane region" description="Helical" evidence="5">
    <location>
        <begin position="126"/>
        <end position="147"/>
    </location>
</feature>
<evidence type="ECO:0000256" key="2">
    <source>
        <dbReference type="ARBA" id="ARBA00022692"/>
    </source>
</evidence>
<keyword evidence="4 5" id="KW-0472">Membrane</keyword>
<evidence type="ECO:0000313" key="8">
    <source>
        <dbReference type="Proteomes" id="UP000242687"/>
    </source>
</evidence>